<evidence type="ECO:0000313" key="1">
    <source>
        <dbReference type="EMBL" id="KAK3245749.1"/>
    </source>
</evidence>
<protein>
    <submittedName>
        <fullName evidence="1">Uncharacterized protein</fullName>
    </submittedName>
</protein>
<evidence type="ECO:0000313" key="2">
    <source>
        <dbReference type="Proteomes" id="UP001190700"/>
    </source>
</evidence>
<dbReference type="Proteomes" id="UP001190700">
    <property type="component" value="Unassembled WGS sequence"/>
</dbReference>
<proteinExistence type="predicted"/>
<name>A0AAE0C0X9_9CHLO</name>
<sequence>MKAGVLQLGAYAWFTGSSGKKCLTRIDDSEGLIKGGLAWLKRHMDIGRAALIDELDASDMIVDLAHFIVRNQPLLKAHLAEYTKRANEEINWFR</sequence>
<comment type="caution">
    <text evidence="1">The sequence shown here is derived from an EMBL/GenBank/DDBJ whole genome shotgun (WGS) entry which is preliminary data.</text>
</comment>
<gene>
    <name evidence="1" type="ORF">CYMTET_44696</name>
</gene>
<accession>A0AAE0C0X9</accession>
<dbReference type="EMBL" id="LGRX02030318">
    <property type="protein sequence ID" value="KAK3245749.1"/>
    <property type="molecule type" value="Genomic_DNA"/>
</dbReference>
<organism evidence="1 2">
    <name type="scientific">Cymbomonas tetramitiformis</name>
    <dbReference type="NCBI Taxonomy" id="36881"/>
    <lineage>
        <taxon>Eukaryota</taxon>
        <taxon>Viridiplantae</taxon>
        <taxon>Chlorophyta</taxon>
        <taxon>Pyramimonadophyceae</taxon>
        <taxon>Pyramimonadales</taxon>
        <taxon>Pyramimonadaceae</taxon>
        <taxon>Cymbomonas</taxon>
    </lineage>
</organism>
<keyword evidence="2" id="KW-1185">Reference proteome</keyword>
<reference evidence="1 2" key="1">
    <citation type="journal article" date="2015" name="Genome Biol. Evol.">
        <title>Comparative Genomics of a Bacterivorous Green Alga Reveals Evolutionary Causalities and Consequences of Phago-Mixotrophic Mode of Nutrition.</title>
        <authorList>
            <person name="Burns J.A."/>
            <person name="Paasch A."/>
            <person name="Narechania A."/>
            <person name="Kim E."/>
        </authorList>
    </citation>
    <scope>NUCLEOTIDE SEQUENCE [LARGE SCALE GENOMIC DNA]</scope>
    <source>
        <strain evidence="1 2">PLY_AMNH</strain>
    </source>
</reference>
<dbReference type="AlphaFoldDB" id="A0AAE0C0X9"/>